<keyword evidence="4" id="KW-0238">DNA-binding</keyword>
<dbReference type="GO" id="GO:0006352">
    <property type="term" value="P:DNA-templated transcription initiation"/>
    <property type="evidence" value="ECO:0007669"/>
    <property type="project" value="InterPro"/>
</dbReference>
<keyword evidence="9" id="KW-1185">Reference proteome</keyword>
<dbReference type="Pfam" id="PF13490">
    <property type="entry name" value="zf-HC2"/>
    <property type="match status" value="1"/>
</dbReference>
<dbReference type="InterPro" id="IPR027383">
    <property type="entry name" value="Znf_put"/>
</dbReference>
<dbReference type="GO" id="GO:0016987">
    <property type="term" value="F:sigma factor activity"/>
    <property type="evidence" value="ECO:0007669"/>
    <property type="project" value="UniProtKB-KW"/>
</dbReference>
<accession>A0A2M9D2V8</accession>
<dbReference type="Gene3D" id="1.10.1740.10">
    <property type="match status" value="1"/>
</dbReference>
<protein>
    <submittedName>
        <fullName evidence="8">RNA polymerase sigma factor (Sigma-70 family)</fullName>
    </submittedName>
</protein>
<dbReference type="PANTHER" id="PTHR43133:SF8">
    <property type="entry name" value="RNA POLYMERASE SIGMA FACTOR HI_1459-RELATED"/>
    <property type="match status" value="1"/>
</dbReference>
<dbReference type="Gene3D" id="1.10.10.10">
    <property type="entry name" value="Winged helix-like DNA-binding domain superfamily/Winged helix DNA-binding domain"/>
    <property type="match status" value="1"/>
</dbReference>
<dbReference type="InterPro" id="IPR013325">
    <property type="entry name" value="RNA_pol_sigma_r2"/>
</dbReference>
<comment type="similarity">
    <text evidence="1">Belongs to the sigma-70 factor family. ECF subfamily.</text>
</comment>
<organism evidence="8 9">
    <name type="scientific">Salinibacterium amurskyense</name>
    <dbReference type="NCBI Taxonomy" id="205941"/>
    <lineage>
        <taxon>Bacteria</taxon>
        <taxon>Bacillati</taxon>
        <taxon>Actinomycetota</taxon>
        <taxon>Actinomycetes</taxon>
        <taxon>Micrococcales</taxon>
        <taxon>Microbacteriaceae</taxon>
        <taxon>Salinibacterium</taxon>
    </lineage>
</organism>
<evidence type="ECO:0000313" key="9">
    <source>
        <dbReference type="Proteomes" id="UP000231742"/>
    </source>
</evidence>
<feature type="compositionally biased region" description="Low complexity" evidence="6">
    <location>
        <begin position="335"/>
        <end position="356"/>
    </location>
</feature>
<dbReference type="SUPFAM" id="SSF88659">
    <property type="entry name" value="Sigma3 and sigma4 domains of RNA polymerase sigma factors"/>
    <property type="match status" value="1"/>
</dbReference>
<dbReference type="InterPro" id="IPR014284">
    <property type="entry name" value="RNA_pol_sigma-70_dom"/>
</dbReference>
<evidence type="ECO:0000256" key="2">
    <source>
        <dbReference type="ARBA" id="ARBA00023015"/>
    </source>
</evidence>
<reference evidence="8 9" key="1">
    <citation type="submission" date="2017-11" db="EMBL/GenBank/DDBJ databases">
        <title>Genomic Encyclopedia of Archaeal and Bacterial Type Strains, Phase II (KMG-II): From Individual Species to Whole Genera.</title>
        <authorList>
            <person name="Goeker M."/>
        </authorList>
    </citation>
    <scope>NUCLEOTIDE SEQUENCE [LARGE SCALE GENOMIC DNA]</scope>
    <source>
        <strain evidence="8 9">DSM 16400</strain>
    </source>
</reference>
<dbReference type="OrthoDB" id="4990598at2"/>
<dbReference type="PANTHER" id="PTHR43133">
    <property type="entry name" value="RNA POLYMERASE ECF-TYPE SIGMA FACTO"/>
    <property type="match status" value="1"/>
</dbReference>
<evidence type="ECO:0000256" key="1">
    <source>
        <dbReference type="ARBA" id="ARBA00010641"/>
    </source>
</evidence>
<dbReference type="InterPro" id="IPR036388">
    <property type="entry name" value="WH-like_DNA-bd_sf"/>
</dbReference>
<feature type="domain" description="Putative zinc-finger" evidence="7">
    <location>
        <begin position="193"/>
        <end position="227"/>
    </location>
</feature>
<evidence type="ECO:0000256" key="3">
    <source>
        <dbReference type="ARBA" id="ARBA00023082"/>
    </source>
</evidence>
<gene>
    <name evidence="8" type="ORF">CLV85_2094</name>
</gene>
<dbReference type="SUPFAM" id="SSF88946">
    <property type="entry name" value="Sigma2 domain of RNA polymerase sigma factors"/>
    <property type="match status" value="1"/>
</dbReference>
<comment type="caution">
    <text evidence="8">The sequence shown here is derived from an EMBL/GenBank/DDBJ whole genome shotgun (WGS) entry which is preliminary data.</text>
</comment>
<sequence>MSGIVASKLTTSDEQLLAQARTGVQNAFAELWSRHYRSGICVARQYTSIDADDLVSESFARIYQRVLAGGGPQGAFRPYLYTTIRNLASTWGAASREVQVDEIADFEDPSTLDDPIAIALDHTLTAKAFRELPERWQSVLWYTEVEGMDPHEVAPLMGMSANSVAALSYRAREGLRKAWLQAHINDATASGECQWAMSKFGEHARQSLSGRDAKRISAHLESCTRCAIVCEEVDEVGSRLALVMIPMLLGGVAGGGFLSAFGQGGAASLTAAAAPAMPAAVVASTHVAGATAVTAVGGASAGAMPVAIAGTVAAAIAISGSFVALAPVAPEATTADGTSSSQSIDSSDSATSAAASVNDNLGGDRADPSNLTIPTVPSIDSATVAGESAGGGLGTGLGGVVGGVGGAVGGLVDAVVGTVTGGAPPEGHTAPGGVVAADIDLNLVGTATPGAHLSLQAGGLVYATTTVSSNGTFALNVTGIPGGLSSLDLVQTVDRDYLAGIVGTGGLLGGLLGVVDGLINDLIKPLNLSSGTNQGVNIRLLN</sequence>
<dbReference type="RefSeq" id="WP_100389558.1">
    <property type="nucleotide sequence ID" value="NZ_BMZU01000002.1"/>
</dbReference>
<dbReference type="NCBIfam" id="TIGR02937">
    <property type="entry name" value="sigma70-ECF"/>
    <property type="match status" value="1"/>
</dbReference>
<dbReference type="InterPro" id="IPR013324">
    <property type="entry name" value="RNA_pol_sigma_r3/r4-like"/>
</dbReference>
<keyword evidence="3" id="KW-0731">Sigma factor</keyword>
<dbReference type="EMBL" id="PGFH01000002">
    <property type="protein sequence ID" value="PJJ78519.1"/>
    <property type="molecule type" value="Genomic_DNA"/>
</dbReference>
<proteinExistence type="inferred from homology"/>
<name>A0A2M9D2V8_9MICO</name>
<keyword evidence="2" id="KW-0805">Transcription regulation</keyword>
<dbReference type="GO" id="GO:0003677">
    <property type="term" value="F:DNA binding"/>
    <property type="evidence" value="ECO:0007669"/>
    <property type="project" value="UniProtKB-KW"/>
</dbReference>
<dbReference type="Proteomes" id="UP000231742">
    <property type="component" value="Unassembled WGS sequence"/>
</dbReference>
<evidence type="ECO:0000256" key="5">
    <source>
        <dbReference type="ARBA" id="ARBA00023163"/>
    </source>
</evidence>
<dbReference type="AlphaFoldDB" id="A0A2M9D2V8"/>
<dbReference type="InterPro" id="IPR039425">
    <property type="entry name" value="RNA_pol_sigma-70-like"/>
</dbReference>
<evidence type="ECO:0000256" key="4">
    <source>
        <dbReference type="ARBA" id="ARBA00023125"/>
    </source>
</evidence>
<feature type="region of interest" description="Disordered" evidence="6">
    <location>
        <begin position="333"/>
        <end position="374"/>
    </location>
</feature>
<keyword evidence="5" id="KW-0804">Transcription</keyword>
<evidence type="ECO:0000256" key="6">
    <source>
        <dbReference type="SAM" id="MobiDB-lite"/>
    </source>
</evidence>
<evidence type="ECO:0000259" key="7">
    <source>
        <dbReference type="Pfam" id="PF13490"/>
    </source>
</evidence>
<evidence type="ECO:0000313" key="8">
    <source>
        <dbReference type="EMBL" id="PJJ78519.1"/>
    </source>
</evidence>